<comment type="caution">
    <text evidence="8">The sequence shown here is derived from an EMBL/GenBank/DDBJ whole genome shotgun (WGS) entry which is preliminary data.</text>
</comment>
<evidence type="ECO:0000256" key="4">
    <source>
        <dbReference type="ARBA" id="ARBA00022840"/>
    </source>
</evidence>
<dbReference type="PROSITE" id="PS00674">
    <property type="entry name" value="AAA"/>
    <property type="match status" value="1"/>
</dbReference>
<feature type="region of interest" description="Disordered" evidence="6">
    <location>
        <begin position="444"/>
        <end position="468"/>
    </location>
</feature>
<dbReference type="PANTHER" id="PTHR45644:SF56">
    <property type="entry name" value="AAA ATPASE, PUTATIVE (AFU_ORTHOLOGUE AFUA_2G12920)-RELATED"/>
    <property type="match status" value="1"/>
</dbReference>
<reference evidence="8" key="1">
    <citation type="submission" date="2020-11" db="EMBL/GenBank/DDBJ databases">
        <authorList>
            <person name="Koelle M."/>
            <person name="Horta M.A.C."/>
            <person name="Nowrousian M."/>
            <person name="Ohm R.A."/>
            <person name="Benz P."/>
            <person name="Pilgard A."/>
        </authorList>
    </citation>
    <scope>NUCLEOTIDE SEQUENCE</scope>
    <source>
        <strain evidence="8">FPRL280</strain>
    </source>
</reference>
<feature type="region of interest" description="Disordered" evidence="6">
    <location>
        <begin position="1064"/>
        <end position="1085"/>
    </location>
</feature>
<evidence type="ECO:0000313" key="8">
    <source>
        <dbReference type="EMBL" id="KAF9821363.1"/>
    </source>
</evidence>
<dbReference type="AlphaFoldDB" id="A0A8H7U777"/>
<keyword evidence="4" id="KW-0067">ATP-binding</keyword>
<accession>A0A8H7U777</accession>
<proteinExistence type="predicted"/>
<evidence type="ECO:0000256" key="5">
    <source>
        <dbReference type="ARBA" id="ARBA00023128"/>
    </source>
</evidence>
<evidence type="ECO:0000313" key="9">
    <source>
        <dbReference type="Proteomes" id="UP000639403"/>
    </source>
</evidence>
<dbReference type="PANTHER" id="PTHR45644">
    <property type="entry name" value="AAA ATPASE, PUTATIVE (AFU_ORTHOLOGUE AFUA_2G12920)-RELATED-RELATED"/>
    <property type="match status" value="1"/>
</dbReference>
<feature type="compositionally biased region" description="Basic and acidic residues" evidence="6">
    <location>
        <begin position="418"/>
        <end position="430"/>
    </location>
</feature>
<dbReference type="Pfam" id="PF17862">
    <property type="entry name" value="AAA_lid_3"/>
    <property type="match status" value="1"/>
</dbReference>
<feature type="compositionally biased region" description="Polar residues" evidence="6">
    <location>
        <begin position="950"/>
        <end position="976"/>
    </location>
</feature>
<feature type="domain" description="AAA+ ATPase" evidence="7">
    <location>
        <begin position="743"/>
        <end position="882"/>
    </location>
</feature>
<dbReference type="GO" id="GO:0005741">
    <property type="term" value="C:mitochondrial outer membrane"/>
    <property type="evidence" value="ECO:0007669"/>
    <property type="project" value="UniProtKB-SubCell"/>
</dbReference>
<feature type="region of interest" description="Disordered" evidence="6">
    <location>
        <begin position="23"/>
        <end position="137"/>
    </location>
</feature>
<evidence type="ECO:0000256" key="1">
    <source>
        <dbReference type="ARBA" id="ARBA00004572"/>
    </source>
</evidence>
<feature type="compositionally biased region" description="Acidic residues" evidence="6">
    <location>
        <begin position="250"/>
        <end position="259"/>
    </location>
</feature>
<evidence type="ECO:0000256" key="3">
    <source>
        <dbReference type="ARBA" id="ARBA00022787"/>
    </source>
</evidence>
<feature type="compositionally biased region" description="Low complexity" evidence="6">
    <location>
        <begin position="231"/>
        <end position="241"/>
    </location>
</feature>
<dbReference type="InterPro" id="IPR003593">
    <property type="entry name" value="AAA+_ATPase"/>
</dbReference>
<feature type="compositionally biased region" description="Low complexity" evidence="6">
    <location>
        <begin position="45"/>
        <end position="56"/>
    </location>
</feature>
<dbReference type="Gene3D" id="3.40.50.300">
    <property type="entry name" value="P-loop containing nucleotide triphosphate hydrolases"/>
    <property type="match status" value="1"/>
</dbReference>
<feature type="compositionally biased region" description="Basic and acidic residues" evidence="6">
    <location>
        <begin position="666"/>
        <end position="675"/>
    </location>
</feature>
<keyword evidence="5" id="KW-0496">Mitochondrion</keyword>
<name>A0A8H7U777_9APHY</name>
<keyword evidence="2" id="KW-0547">Nucleotide-binding</keyword>
<dbReference type="EMBL" id="JADOXO010000004">
    <property type="protein sequence ID" value="KAF9821363.1"/>
    <property type="molecule type" value="Genomic_DNA"/>
</dbReference>
<dbReference type="Proteomes" id="UP000639403">
    <property type="component" value="Unassembled WGS sequence"/>
</dbReference>
<dbReference type="GO" id="GO:0016887">
    <property type="term" value="F:ATP hydrolysis activity"/>
    <property type="evidence" value="ECO:0007669"/>
    <property type="project" value="InterPro"/>
</dbReference>
<sequence>MRSQFLSRRTRSLVKAPSFHHRALLSSTHALRYPRKDPSHSPQAAPRLSKRSSSSVSPPPAESDEPTPPALPSPAEPPPDDAEEKPKRRTRSSAASKDAESSVPLSSGVPLPSGLEILWTPESDPSDSPHAHALPPPEMFDEILHNFHITMLPRTQHQATYLPPAGPLVEPTFALYCPIEGGDVYVDETVRELARRTGSEVVMIDAVQLAAGASGQFGKAASVLQLPNNPLHLSSHSSPPRSSAPPSPAYEEDDDDWDDSPPFMIPTRMTLQVLTPGTLRPGRPVLTAPPRTNSMIKLKQFFDEIINVSAESSGSEGPSDTPSRRPRIIYIRDFATLAPTSASWYPALQAAVRQRRQGPITRSSSPVLNPTTIVFGITPSIVAPSPSSSMSGPGQGLMNLLMSRNSTSSTGAVANKTPKTEYGEDAASDRAREKRMMARFKRWARGDASQDLPQLASHEESDEASRGKPDVVIMGGADGLPAVLNSAFSRLSAASSSSRAPAAESESRGQFFRTSFVVPNARTPSLERATRMSRRREINELTVRMGVAAVGGELGKMEPIEAPKDDPEQSSTQKAHRMWEEWGKVAMPWSTVRRIADRAVGSVIAARDGKESTLPSLEPTPITWLAVYEAWANDKAAQDLWKSVLIESPQKILREHDENEEGQTEGETKENEVDEVVERIKRDPDLDAHEARLLGCIVDKTSLTTTFSQVYLPDDTIDAVRTIVSLPLLFPSAFQHGLLKEHRMTGLLLFGPPGTGKTLVVRALAKEAGCRMLAIKPSDVMDMYVGEGEKLVRGVFSLARKLSPCVVFLDELDALLGARVSRESGGGIAHRGVITEFMQEMDGLRSSKEDNVIVIGATNRPFDLDDAVLRRLPRRLLVDLPGEKEREGWLLAFSQILKILLRDETIAPDVDTKQLAKNTQSFSGSDLKHLCVSAVLDAVKERVTVPWRSQPSLSSTVAQSKASTAESQADNGAVTNETAPEGEPIGEAEATVLAEVPAEARVVSWHNFEKALKEISPSSSESLGSLADLRKWNEEFGEGRKGRKQVVWGKGKFGFTVETTSSEGLGKVEVAATADTPSERTMGSQ</sequence>
<feature type="region of interest" description="Disordered" evidence="6">
    <location>
        <begin position="231"/>
        <end position="263"/>
    </location>
</feature>
<dbReference type="InterPro" id="IPR051701">
    <property type="entry name" value="Mito_OM_Translocase_MSP1"/>
</dbReference>
<dbReference type="GO" id="GO:0005524">
    <property type="term" value="F:ATP binding"/>
    <property type="evidence" value="ECO:0007669"/>
    <property type="project" value="UniProtKB-KW"/>
</dbReference>
<dbReference type="InterPro" id="IPR003959">
    <property type="entry name" value="ATPase_AAA_core"/>
</dbReference>
<evidence type="ECO:0000256" key="6">
    <source>
        <dbReference type="SAM" id="MobiDB-lite"/>
    </source>
</evidence>
<dbReference type="SMART" id="SM00382">
    <property type="entry name" value="AAA"/>
    <property type="match status" value="1"/>
</dbReference>
<feature type="compositionally biased region" description="Basic and acidic residues" evidence="6">
    <location>
        <begin position="457"/>
        <end position="468"/>
    </location>
</feature>
<keyword evidence="3" id="KW-0472">Membrane</keyword>
<feature type="region of interest" description="Disordered" evidence="6">
    <location>
        <begin position="653"/>
        <end position="675"/>
    </location>
</feature>
<reference evidence="8" key="2">
    <citation type="journal article" name="Front. Microbiol.">
        <title>Degradative Capacity of Two Strains of Rhodonia placenta: From Phenotype to Genotype.</title>
        <authorList>
            <person name="Kolle M."/>
            <person name="Horta M.A.C."/>
            <person name="Nowrousian M."/>
            <person name="Ohm R.A."/>
            <person name="Benz J.P."/>
            <person name="Pilgard A."/>
        </authorList>
    </citation>
    <scope>NUCLEOTIDE SEQUENCE</scope>
    <source>
        <strain evidence="8">FPRL280</strain>
    </source>
</reference>
<dbReference type="InterPro" id="IPR041569">
    <property type="entry name" value="AAA_lid_3"/>
</dbReference>
<feature type="region of interest" description="Disordered" evidence="6">
    <location>
        <begin position="950"/>
        <end position="983"/>
    </location>
</feature>
<dbReference type="InterPro" id="IPR027417">
    <property type="entry name" value="P-loop_NTPase"/>
</dbReference>
<feature type="compositionally biased region" description="Polar residues" evidence="6">
    <location>
        <begin position="1075"/>
        <end position="1085"/>
    </location>
</feature>
<protein>
    <recommendedName>
        <fullName evidence="7">AAA+ ATPase domain-containing protein</fullName>
    </recommendedName>
</protein>
<feature type="compositionally biased region" description="Pro residues" evidence="6">
    <location>
        <begin position="57"/>
        <end position="77"/>
    </location>
</feature>
<feature type="region of interest" description="Disordered" evidence="6">
    <location>
        <begin position="406"/>
        <end position="430"/>
    </location>
</feature>
<evidence type="ECO:0000256" key="2">
    <source>
        <dbReference type="ARBA" id="ARBA00022741"/>
    </source>
</evidence>
<dbReference type="Pfam" id="PF00004">
    <property type="entry name" value="AAA"/>
    <property type="match status" value="1"/>
</dbReference>
<dbReference type="SUPFAM" id="SSF52540">
    <property type="entry name" value="P-loop containing nucleoside triphosphate hydrolases"/>
    <property type="match status" value="1"/>
</dbReference>
<keyword evidence="3" id="KW-1000">Mitochondrion outer membrane</keyword>
<gene>
    <name evidence="8" type="ORF">IEO21_00609</name>
</gene>
<dbReference type="InterPro" id="IPR003960">
    <property type="entry name" value="ATPase_AAA_CS"/>
</dbReference>
<evidence type="ECO:0000259" key="7">
    <source>
        <dbReference type="SMART" id="SM00382"/>
    </source>
</evidence>
<feature type="compositionally biased region" description="Low complexity" evidence="6">
    <location>
        <begin position="101"/>
        <end position="115"/>
    </location>
</feature>
<comment type="subcellular location">
    <subcellularLocation>
        <location evidence="1">Mitochondrion outer membrane</location>
        <topology evidence="1">Single-pass membrane protein</topology>
    </subcellularLocation>
</comment>
<dbReference type="Gene3D" id="1.10.8.60">
    <property type="match status" value="1"/>
</dbReference>
<organism evidence="8 9">
    <name type="scientific">Rhodonia placenta</name>
    <dbReference type="NCBI Taxonomy" id="104341"/>
    <lineage>
        <taxon>Eukaryota</taxon>
        <taxon>Fungi</taxon>
        <taxon>Dikarya</taxon>
        <taxon>Basidiomycota</taxon>
        <taxon>Agaricomycotina</taxon>
        <taxon>Agaricomycetes</taxon>
        <taxon>Polyporales</taxon>
        <taxon>Adustoporiaceae</taxon>
        <taxon>Rhodonia</taxon>
    </lineage>
</organism>